<dbReference type="SUPFAM" id="SSF51735">
    <property type="entry name" value="NAD(P)-binding Rossmann-fold domains"/>
    <property type="match status" value="1"/>
</dbReference>
<evidence type="ECO:0000259" key="2">
    <source>
        <dbReference type="Pfam" id="PF21378"/>
    </source>
</evidence>
<dbReference type="GO" id="GO:0000166">
    <property type="term" value="F:nucleotide binding"/>
    <property type="evidence" value="ECO:0007669"/>
    <property type="project" value="InterPro"/>
</dbReference>
<keyword evidence="4" id="KW-1185">Reference proteome</keyword>
<evidence type="ECO:0000313" key="3">
    <source>
        <dbReference type="EMBL" id="AND80168.1"/>
    </source>
</evidence>
<dbReference type="InterPro" id="IPR051317">
    <property type="entry name" value="Gfo/Idh/MocA_oxidoreduct"/>
</dbReference>
<feature type="domain" description="YceM-like C-terminal" evidence="2">
    <location>
        <begin position="144"/>
        <end position="238"/>
    </location>
</feature>
<dbReference type="SUPFAM" id="SSF55347">
    <property type="entry name" value="Glyceraldehyde-3-phosphate dehydrogenase-like, C-terminal domain"/>
    <property type="match status" value="1"/>
</dbReference>
<evidence type="ECO:0000313" key="4">
    <source>
        <dbReference type="Proteomes" id="UP000077317"/>
    </source>
</evidence>
<dbReference type="KEGG" id="spat:A0O21_09250"/>
<dbReference type="OrthoDB" id="9815825at2"/>
<accession>A0A172Q9R4</accession>
<dbReference type="InterPro" id="IPR000683">
    <property type="entry name" value="Gfo/Idh/MocA-like_OxRdtase_N"/>
</dbReference>
<sequence>MLNIGIVGLGGIAQKAYLPYMRQLPGICWHIFTRKKKVLEETGALFGQAKSYDSLEELARAPLDGVFIHTATDAHRTIAELFLKRSIPVYMDKPLTESYETSRALYDLAADKGTFLMAGFNRRFAPRIAEMKTVSNKTQIIASKNDVNAPADFQYKLFDLFIHPLDTVLFLMDQQPVSGYFSCKKQDNKLIQVKVILESETELAEASMNLQAGSRKENIEIQCPQGTYSLVNLTELSIYQGDEVDSKSFGSWVSTLYKRGFEGIVDNFLQAVKNCKEGVKDFDNPVKEQSSLLSHWICDQINRSAHNSGNLSVILPK</sequence>
<dbReference type="PANTHER" id="PTHR43708:SF4">
    <property type="entry name" value="OXIDOREDUCTASE YCEM-RELATED"/>
    <property type="match status" value="1"/>
</dbReference>
<evidence type="ECO:0000259" key="1">
    <source>
        <dbReference type="Pfam" id="PF01408"/>
    </source>
</evidence>
<dbReference type="Gene3D" id="3.40.50.720">
    <property type="entry name" value="NAD(P)-binding Rossmann-like Domain"/>
    <property type="match status" value="1"/>
</dbReference>
<reference evidence="3 4" key="1">
    <citation type="journal article" date="2016" name="Int. J. Syst. Evol. Microbiol.">
        <title>Streptococcuspantholopis sp. nov., isolated from faeces of the Tibetan antelope (Pantholops hodgsonii).</title>
        <authorList>
            <person name="Bai X."/>
            <person name="Xiong Y."/>
            <person name="Lu S."/>
            <person name="Jin D."/>
            <person name="Lai X."/>
            <person name="Yang J."/>
            <person name="Niu L."/>
            <person name="Hu S."/>
            <person name="Meng X."/>
            <person name="Pu J."/>
            <person name="Ye C."/>
            <person name="Xu J."/>
        </authorList>
    </citation>
    <scope>NUCLEOTIDE SEQUENCE [LARGE SCALE GENOMIC DNA]</scope>
    <source>
        <strain evidence="3 4">TA 26</strain>
    </source>
</reference>
<protein>
    <submittedName>
        <fullName evidence="3">Uncharacterized protein</fullName>
    </submittedName>
</protein>
<dbReference type="EMBL" id="CP014699">
    <property type="protein sequence ID" value="AND80168.1"/>
    <property type="molecule type" value="Genomic_DNA"/>
</dbReference>
<dbReference type="Proteomes" id="UP000077317">
    <property type="component" value="Chromosome"/>
</dbReference>
<organism evidence="3 4">
    <name type="scientific">Streptococcus pantholopis</name>
    <dbReference type="NCBI Taxonomy" id="1811193"/>
    <lineage>
        <taxon>Bacteria</taxon>
        <taxon>Bacillati</taxon>
        <taxon>Bacillota</taxon>
        <taxon>Bacilli</taxon>
        <taxon>Lactobacillales</taxon>
        <taxon>Streptococcaceae</taxon>
        <taxon>Streptococcus</taxon>
    </lineage>
</organism>
<proteinExistence type="predicted"/>
<dbReference type="InterPro" id="IPR036291">
    <property type="entry name" value="NAD(P)-bd_dom_sf"/>
</dbReference>
<dbReference type="Pfam" id="PF21378">
    <property type="entry name" value="YceM-like_C"/>
    <property type="match status" value="1"/>
</dbReference>
<dbReference type="Gene3D" id="3.30.360.10">
    <property type="entry name" value="Dihydrodipicolinate Reductase, domain 2"/>
    <property type="match status" value="1"/>
</dbReference>
<reference evidence="4" key="2">
    <citation type="submission" date="2016-03" db="EMBL/GenBank/DDBJ databases">
        <title>Streptococcus antelopensis sp. nov., isolated from the feces of the Tibetan antelope (Pantholops hodgsonii) in Hoh Xil National Nature Reserve, Qinghai, China.</title>
        <authorList>
            <person name="Bai X."/>
        </authorList>
    </citation>
    <scope>NUCLEOTIDE SEQUENCE [LARGE SCALE GENOMIC DNA]</scope>
    <source>
        <strain evidence="4">TA 26</strain>
    </source>
</reference>
<dbReference type="InterPro" id="IPR048477">
    <property type="entry name" value="YceM-like_C"/>
</dbReference>
<name>A0A172Q9R4_9STRE</name>
<dbReference type="RefSeq" id="WP_067064519.1">
    <property type="nucleotide sequence ID" value="NZ_CP014699.1"/>
</dbReference>
<dbReference type="STRING" id="1811193.A0O21_09250"/>
<dbReference type="Pfam" id="PF01408">
    <property type="entry name" value="GFO_IDH_MocA"/>
    <property type="match status" value="1"/>
</dbReference>
<feature type="domain" description="Gfo/Idh/MocA-like oxidoreductase N-terminal" evidence="1">
    <location>
        <begin position="2"/>
        <end position="120"/>
    </location>
</feature>
<dbReference type="PANTHER" id="PTHR43708">
    <property type="entry name" value="CONSERVED EXPRESSED OXIDOREDUCTASE (EUROFUNG)"/>
    <property type="match status" value="1"/>
</dbReference>
<dbReference type="AlphaFoldDB" id="A0A172Q9R4"/>
<gene>
    <name evidence="3" type="ORF">A0O21_09250</name>
</gene>